<keyword evidence="3" id="KW-1185">Reference proteome</keyword>
<reference evidence="3" key="1">
    <citation type="submission" date="2016-06" db="EMBL/GenBank/DDBJ databases">
        <authorList>
            <person name="Zhan P."/>
        </authorList>
    </citation>
    <scope>NUCLEOTIDE SEQUENCE [LARGE SCALE GENOMIC DNA]</scope>
    <source>
        <strain evidence="3">T28</strain>
    </source>
</reference>
<dbReference type="InterPro" id="IPR011990">
    <property type="entry name" value="TPR-like_helical_dom_sf"/>
</dbReference>
<keyword evidence="1" id="KW-0472">Membrane</keyword>
<dbReference type="AlphaFoldDB" id="A0A1B7Z647"/>
<dbReference type="EMBL" id="LZFP01000017">
    <property type="protein sequence ID" value="OBR38183.1"/>
    <property type="molecule type" value="Genomic_DNA"/>
</dbReference>
<proteinExistence type="predicted"/>
<accession>A0A1B7Z647</accession>
<comment type="caution">
    <text evidence="2">The sequence shown here is derived from an EMBL/GenBank/DDBJ whole genome shotgun (WGS) entry which is preliminary data.</text>
</comment>
<keyword evidence="1" id="KW-0812">Transmembrane</keyword>
<dbReference type="SUPFAM" id="SSF48452">
    <property type="entry name" value="TPR-like"/>
    <property type="match status" value="1"/>
</dbReference>
<evidence type="ECO:0000256" key="1">
    <source>
        <dbReference type="SAM" id="Phobius"/>
    </source>
</evidence>
<gene>
    <name evidence="2" type="ORF">A9200_18035</name>
</gene>
<keyword evidence="1" id="KW-1133">Transmembrane helix</keyword>
<protein>
    <submittedName>
        <fullName evidence="2">Uncharacterized protein</fullName>
    </submittedName>
</protein>
<sequence>MFGKATCFGTQIKLNPELEEKNNISQEILETIERYLKNAMDANELASFKIEMEKNAILQQQVEETKILISGVKRAAKKNKLDEFHKNLSKRNTLNEQDESIFKFNFRTLSIAASILILVGGFWFFNRTPQNEKLFNQYFEPDRGLATTMSATDKYNFEDAMVDYKNSKYDLAIKKWEVLLKNKQENDTLNYFLGSAQLANKNEIKAIPYFTKVIENKESIFLNEAYYYLGLANLKANKINEAILNFKQNNSPKSEKIISELRN</sequence>
<organism evidence="2 3">
    <name type="scientific">Maribacter hydrothermalis</name>
    <dbReference type="NCBI Taxonomy" id="1836467"/>
    <lineage>
        <taxon>Bacteria</taxon>
        <taxon>Pseudomonadati</taxon>
        <taxon>Bacteroidota</taxon>
        <taxon>Flavobacteriia</taxon>
        <taxon>Flavobacteriales</taxon>
        <taxon>Flavobacteriaceae</taxon>
        <taxon>Maribacter</taxon>
    </lineage>
</organism>
<feature type="transmembrane region" description="Helical" evidence="1">
    <location>
        <begin position="104"/>
        <end position="125"/>
    </location>
</feature>
<dbReference type="Proteomes" id="UP000092164">
    <property type="component" value="Unassembled WGS sequence"/>
</dbReference>
<name>A0A1B7Z647_9FLAO</name>
<evidence type="ECO:0000313" key="2">
    <source>
        <dbReference type="EMBL" id="OBR38183.1"/>
    </source>
</evidence>
<dbReference type="STRING" id="1836467.BTR34_05030"/>
<evidence type="ECO:0000313" key="3">
    <source>
        <dbReference type="Proteomes" id="UP000092164"/>
    </source>
</evidence>
<dbReference type="Gene3D" id="1.25.40.10">
    <property type="entry name" value="Tetratricopeptide repeat domain"/>
    <property type="match status" value="1"/>
</dbReference>
<dbReference type="KEGG" id="mart:BTR34_05030"/>